<dbReference type="GO" id="GO:0032153">
    <property type="term" value="C:cell division site"/>
    <property type="evidence" value="ECO:0007669"/>
    <property type="project" value="TreeGrafter"/>
</dbReference>
<reference evidence="3 4" key="1">
    <citation type="submission" date="2022-12" db="EMBL/GenBank/DDBJ databases">
        <title>Dasania phycosphaerae sp. nov., isolated from particulate material of the south coast of Korea.</title>
        <authorList>
            <person name="Jiang Y."/>
        </authorList>
    </citation>
    <scope>NUCLEOTIDE SEQUENCE [LARGE SCALE GENOMIC DNA]</scope>
    <source>
        <strain evidence="3 4">GY-19</strain>
    </source>
</reference>
<evidence type="ECO:0000259" key="2">
    <source>
        <dbReference type="PROSITE" id="PS51724"/>
    </source>
</evidence>
<accession>A0A9J6RIS4</accession>
<dbReference type="RefSeq" id="WP_258330308.1">
    <property type="nucleotide sequence ID" value="NZ_JAPTGG010000002.1"/>
</dbReference>
<evidence type="ECO:0000313" key="4">
    <source>
        <dbReference type="Proteomes" id="UP001069090"/>
    </source>
</evidence>
<dbReference type="PANTHER" id="PTHR38687">
    <property type="entry name" value="CELL DIVISION PROTEIN DEDD-RELATED"/>
    <property type="match status" value="1"/>
</dbReference>
<proteinExistence type="predicted"/>
<protein>
    <submittedName>
        <fullName evidence="3">SPOR domain-containing protein</fullName>
    </submittedName>
</protein>
<dbReference type="Pfam" id="PF05036">
    <property type="entry name" value="SPOR"/>
    <property type="match status" value="1"/>
</dbReference>
<dbReference type="GO" id="GO:0030428">
    <property type="term" value="C:cell septum"/>
    <property type="evidence" value="ECO:0007669"/>
    <property type="project" value="TreeGrafter"/>
</dbReference>
<dbReference type="InterPro" id="IPR036680">
    <property type="entry name" value="SPOR-like_sf"/>
</dbReference>
<keyword evidence="4" id="KW-1185">Reference proteome</keyword>
<dbReference type="GO" id="GO:0042834">
    <property type="term" value="F:peptidoglycan binding"/>
    <property type="evidence" value="ECO:0007669"/>
    <property type="project" value="InterPro"/>
</dbReference>
<dbReference type="InterPro" id="IPR007730">
    <property type="entry name" value="SPOR-like_dom"/>
</dbReference>
<feature type="region of interest" description="Disordered" evidence="1">
    <location>
        <begin position="70"/>
        <end position="106"/>
    </location>
</feature>
<dbReference type="PROSITE" id="PS51724">
    <property type="entry name" value="SPOR"/>
    <property type="match status" value="1"/>
</dbReference>
<gene>
    <name evidence="3" type="ORF">O0V09_03000</name>
</gene>
<evidence type="ECO:0000313" key="3">
    <source>
        <dbReference type="EMBL" id="MCZ0864152.1"/>
    </source>
</evidence>
<sequence length="194" mass="21587">MQSGVRQRLVGAFVLICLAAILWPVLFSKNVNPVLDRRSQIPPIPAFEKYEIKEPVKPVNVSEVMHYQAESADDNLKPSSKALAEQSKTPAAAQPDASADKSLPQKPSFTEQGLPVYWALQLASFSQQDKADRLKQALLAKGYKVDMQTVKTAKGERIRVYVGPKLDKSVLEKIKPAIDKEFKVQSLLVQFSPR</sequence>
<comment type="caution">
    <text evidence="3">The sequence shown here is derived from an EMBL/GenBank/DDBJ whole genome shotgun (WGS) entry which is preliminary data.</text>
</comment>
<evidence type="ECO:0000256" key="1">
    <source>
        <dbReference type="SAM" id="MobiDB-lite"/>
    </source>
</evidence>
<dbReference type="Proteomes" id="UP001069090">
    <property type="component" value="Unassembled WGS sequence"/>
</dbReference>
<dbReference type="Gene3D" id="3.30.70.1070">
    <property type="entry name" value="Sporulation related repeat"/>
    <property type="match status" value="1"/>
</dbReference>
<feature type="domain" description="SPOR" evidence="2">
    <location>
        <begin position="112"/>
        <end position="191"/>
    </location>
</feature>
<name>A0A9J6RIS4_9GAMM</name>
<dbReference type="InterPro" id="IPR052521">
    <property type="entry name" value="Cell_div_SPOR-domain"/>
</dbReference>
<organism evidence="3 4">
    <name type="scientific">Dasania phycosphaerae</name>
    <dbReference type="NCBI Taxonomy" id="2950436"/>
    <lineage>
        <taxon>Bacteria</taxon>
        <taxon>Pseudomonadati</taxon>
        <taxon>Pseudomonadota</taxon>
        <taxon>Gammaproteobacteria</taxon>
        <taxon>Cellvibrionales</taxon>
        <taxon>Spongiibacteraceae</taxon>
        <taxon>Dasania</taxon>
    </lineage>
</organism>
<dbReference type="EMBL" id="JAPTGG010000002">
    <property type="protein sequence ID" value="MCZ0864152.1"/>
    <property type="molecule type" value="Genomic_DNA"/>
</dbReference>
<dbReference type="GO" id="GO:0032506">
    <property type="term" value="P:cytokinetic process"/>
    <property type="evidence" value="ECO:0007669"/>
    <property type="project" value="TreeGrafter"/>
</dbReference>
<dbReference type="AlphaFoldDB" id="A0A9J6RIS4"/>
<dbReference type="PANTHER" id="PTHR38687:SF1">
    <property type="entry name" value="CELL DIVISION PROTEIN DEDD"/>
    <property type="match status" value="1"/>
</dbReference>
<dbReference type="SUPFAM" id="SSF110997">
    <property type="entry name" value="Sporulation related repeat"/>
    <property type="match status" value="1"/>
</dbReference>